<evidence type="ECO:0000256" key="15">
    <source>
        <dbReference type="ARBA" id="ARBA00023170"/>
    </source>
</evidence>
<evidence type="ECO:0000313" key="24">
    <source>
        <dbReference type="Proteomes" id="UP000268230"/>
    </source>
</evidence>
<dbReference type="Gene3D" id="2.170.130.10">
    <property type="entry name" value="TonB-dependent receptor, plug domain"/>
    <property type="match status" value="1"/>
</dbReference>
<comment type="subcellular location">
    <subcellularLocation>
        <location evidence="1 19">Cell outer membrane</location>
        <topology evidence="1 19">Multi-pass membrane protein</topology>
    </subcellularLocation>
</comment>
<dbReference type="SUPFAM" id="SSF56935">
    <property type="entry name" value="Porins"/>
    <property type="match status" value="1"/>
</dbReference>
<dbReference type="OrthoDB" id="127311at2"/>
<dbReference type="PANTHER" id="PTHR32552:SF68">
    <property type="entry name" value="FERRICHROME OUTER MEMBRANE TRANSPORTER_PHAGE RECEPTOR"/>
    <property type="match status" value="1"/>
</dbReference>
<name>A0A3Q8TU55_9PSED</name>
<gene>
    <name evidence="23" type="ORF">EJA05_11405</name>
</gene>
<keyword evidence="16 19" id="KW-0998">Cell outer membrane</keyword>
<evidence type="ECO:0000256" key="12">
    <source>
        <dbReference type="ARBA" id="ARBA00023077"/>
    </source>
</evidence>
<dbReference type="GO" id="GO:0009279">
    <property type="term" value="C:cell outer membrane"/>
    <property type="evidence" value="ECO:0007669"/>
    <property type="project" value="UniProtKB-SubCell"/>
</dbReference>
<dbReference type="GO" id="GO:0038023">
    <property type="term" value="F:signaling receptor activity"/>
    <property type="evidence" value="ECO:0007669"/>
    <property type="project" value="InterPro"/>
</dbReference>
<evidence type="ECO:0000256" key="20">
    <source>
        <dbReference type="RuleBase" id="RU003357"/>
    </source>
</evidence>
<dbReference type="InterPro" id="IPR012910">
    <property type="entry name" value="Plug_dom"/>
</dbReference>
<evidence type="ECO:0000256" key="11">
    <source>
        <dbReference type="ARBA" id="ARBA00023065"/>
    </source>
</evidence>
<dbReference type="GO" id="GO:0006829">
    <property type="term" value="P:zinc ion transport"/>
    <property type="evidence" value="ECO:0007669"/>
    <property type="project" value="UniProtKB-KW"/>
</dbReference>
<reference evidence="23 24" key="1">
    <citation type="submission" date="2018-12" db="EMBL/GenBank/DDBJ databases">
        <authorList>
            <person name="Li S."/>
            <person name="Yang R."/>
            <person name="Chen G."/>
            <person name="Zou L."/>
            <person name="Zhang C."/>
            <person name="Chen Y."/>
            <person name="Liu Z."/>
            <person name="Li Y."/>
            <person name="Yan Y."/>
            <person name="Huang M."/>
            <person name="Chen T."/>
        </authorList>
    </citation>
    <scope>NUCLEOTIDE SEQUENCE [LARGE SCALE GENOMIC DNA]</scope>
    <source>
        <strain evidence="23 24">1257</strain>
    </source>
</reference>
<keyword evidence="5" id="KW-0410">Iron transport</keyword>
<dbReference type="InterPro" id="IPR011662">
    <property type="entry name" value="Secretin/TonB_short_N"/>
</dbReference>
<dbReference type="Pfam" id="PF00593">
    <property type="entry name" value="TonB_dep_Rec_b-barrel"/>
    <property type="match status" value="1"/>
</dbReference>
<evidence type="ECO:0000256" key="17">
    <source>
        <dbReference type="ARBA" id="ARBA00056786"/>
    </source>
</evidence>
<accession>A0A3Q8TU55</accession>
<dbReference type="InterPro" id="IPR036942">
    <property type="entry name" value="Beta-barrel_TonB_sf"/>
</dbReference>
<dbReference type="SMART" id="SM00965">
    <property type="entry name" value="STN"/>
    <property type="match status" value="1"/>
</dbReference>
<dbReference type="Proteomes" id="UP000268230">
    <property type="component" value="Chromosome"/>
</dbReference>
<evidence type="ECO:0000256" key="18">
    <source>
        <dbReference type="ARBA" id="ARBA00072467"/>
    </source>
</evidence>
<dbReference type="Pfam" id="PF07660">
    <property type="entry name" value="STN"/>
    <property type="match status" value="1"/>
</dbReference>
<evidence type="ECO:0000256" key="6">
    <source>
        <dbReference type="ARBA" id="ARBA00022596"/>
    </source>
</evidence>
<evidence type="ECO:0000256" key="14">
    <source>
        <dbReference type="ARBA" id="ARBA00023136"/>
    </source>
</evidence>
<feature type="domain" description="Secretin/TonB short N-terminal" evidence="22">
    <location>
        <begin position="68"/>
        <end position="118"/>
    </location>
</feature>
<feature type="chain" id="PRO_5018687816" description="Metal-pseudopaline receptor CntO" evidence="21">
    <location>
        <begin position="42"/>
        <end position="824"/>
    </location>
</feature>
<proteinExistence type="inferred from homology"/>
<comment type="similarity">
    <text evidence="2 19 20">Belongs to the TonB-dependent receptor family.</text>
</comment>
<evidence type="ECO:0000256" key="4">
    <source>
        <dbReference type="ARBA" id="ARBA00022452"/>
    </source>
</evidence>
<dbReference type="EMBL" id="CP034338">
    <property type="protein sequence ID" value="AZL68293.1"/>
    <property type="molecule type" value="Genomic_DNA"/>
</dbReference>
<dbReference type="PROSITE" id="PS52016">
    <property type="entry name" value="TONB_DEPENDENT_REC_3"/>
    <property type="match status" value="1"/>
</dbReference>
<keyword evidence="11" id="KW-0406">Ion transport</keyword>
<evidence type="ECO:0000256" key="5">
    <source>
        <dbReference type="ARBA" id="ARBA00022496"/>
    </source>
</evidence>
<dbReference type="InterPro" id="IPR000531">
    <property type="entry name" value="Beta-barrel_TonB"/>
</dbReference>
<dbReference type="GO" id="GO:0015675">
    <property type="term" value="P:nickel cation transport"/>
    <property type="evidence" value="ECO:0007669"/>
    <property type="project" value="UniProtKB-KW"/>
</dbReference>
<keyword evidence="14 19" id="KW-0472">Membrane</keyword>
<dbReference type="InterPro" id="IPR039426">
    <property type="entry name" value="TonB-dep_rcpt-like"/>
</dbReference>
<sequence length="824" mass="90739">MQSRPTLSPLARALYLRRSLSLGLPAAVMVSALGTSLAAQAQSQTYEFSIGAQSLASALMQLADQTGLQVLYSPDTLGNLSTPGVRGRLSVDQAVRQLLGGTQLHYTLDGSTLTVLGQDNAGAMTLDASVVSSTRVDDSPWGETKGYVARRTATGTKTDTSMLENPQAISVVTRERMDDMGVQRLDEALRYTSGVRSDSGGANNAADNIYLRGYAISFTYRDGLRLRPLGFFGMFSEEPYGMERVEVLKGPTSILYGQADPGGMVNSISKRPTDYDRGEFGLSAGTGHRRQAKFDVSGALNDEKTMMYRLVGLGREADGLYDHTDDDRGYIAPSFTWRPNDQTSLTVLASYQKNKALAPTTIPWAAVNGSSPYGKVPMDRFVGEPSFDFEEVESTSLGYEFSHEFNDTWTVRQNVRWSDFDNQENYLARAFGLSSTGLITGPDGVPGASINRQWQIRHAYGSHLALDNQLQASFDTGPISHTALFGIDYSWSKSVRNERWGNATPINVFDPTYGSPVDTSVNTSWVNNLQRSTQVGYYFQDQLKWDRWVLTVGGREDRARTQTEDRFTDIETTDQHWRDFTGRAGLVYLFDNGFAPYVSYSESFNPVVGTTGPARGSKPFEPETAKQYEVGVRYQPPGTDTQITLSVYDLTKQNAVTTDPQDLFNSIQTGEIRSKGVELEAITTVMDDLKLTGSLSYSDVKVTKSNDGNEDKRPFKAPAKLASLWADYAIPFDPLQGLSVGAGVRYTGWTFGDSMNTFKVPSYTLYDAAVRYDLGKLDPSLRGAQAAVNVNNLTNKYYVASCFFYQACNLGEGRSVVAELTYKW</sequence>
<evidence type="ECO:0000256" key="10">
    <source>
        <dbReference type="ARBA" id="ARBA00023004"/>
    </source>
</evidence>
<evidence type="ECO:0000256" key="13">
    <source>
        <dbReference type="ARBA" id="ARBA00023112"/>
    </source>
</evidence>
<organism evidence="23 24">
    <name type="scientific">Pseudomonas entomophila</name>
    <dbReference type="NCBI Taxonomy" id="312306"/>
    <lineage>
        <taxon>Bacteria</taxon>
        <taxon>Pseudomonadati</taxon>
        <taxon>Pseudomonadota</taxon>
        <taxon>Gammaproteobacteria</taxon>
        <taxon>Pseudomonadales</taxon>
        <taxon>Pseudomonadaceae</taxon>
        <taxon>Pseudomonas</taxon>
    </lineage>
</organism>
<evidence type="ECO:0000256" key="16">
    <source>
        <dbReference type="ARBA" id="ARBA00023237"/>
    </source>
</evidence>
<evidence type="ECO:0000313" key="23">
    <source>
        <dbReference type="EMBL" id="AZL68293.1"/>
    </source>
</evidence>
<evidence type="ECO:0000256" key="1">
    <source>
        <dbReference type="ARBA" id="ARBA00004571"/>
    </source>
</evidence>
<dbReference type="InterPro" id="IPR010105">
    <property type="entry name" value="TonB_sidphr_rcpt"/>
</dbReference>
<dbReference type="KEGG" id="pory:EJA05_11405"/>
<keyword evidence="10" id="KW-0408">Iron</keyword>
<evidence type="ECO:0000256" key="21">
    <source>
        <dbReference type="SAM" id="SignalP"/>
    </source>
</evidence>
<dbReference type="FunFam" id="2.170.130.10:FF:000001">
    <property type="entry name" value="Catecholate siderophore TonB-dependent receptor"/>
    <property type="match status" value="1"/>
</dbReference>
<evidence type="ECO:0000256" key="7">
    <source>
        <dbReference type="ARBA" id="ARBA00022692"/>
    </source>
</evidence>
<dbReference type="GO" id="GO:0015891">
    <property type="term" value="P:siderophore transport"/>
    <property type="evidence" value="ECO:0007669"/>
    <property type="project" value="InterPro"/>
</dbReference>
<dbReference type="GO" id="GO:0015344">
    <property type="term" value="F:siderophore uptake transmembrane transporter activity"/>
    <property type="evidence" value="ECO:0007669"/>
    <property type="project" value="TreeGrafter"/>
</dbReference>
<dbReference type="InterPro" id="IPR037066">
    <property type="entry name" value="Plug_dom_sf"/>
</dbReference>
<keyword evidence="12 20" id="KW-0798">TonB box</keyword>
<keyword evidence="4 19" id="KW-1134">Transmembrane beta strand</keyword>
<keyword evidence="8 21" id="KW-0732">Signal</keyword>
<keyword evidence="13" id="KW-0921">Nickel transport</keyword>
<dbReference type="Gene3D" id="3.55.50.30">
    <property type="match status" value="1"/>
</dbReference>
<comment type="function">
    <text evidence="17">Transports the metallophore pseudopaline, which is involved in the acquisition of nickel and zinc, and thus enables bacterial growth inside the host, where metal access is limited. Is probably involved in the import of pseudopaline-metal complexes.</text>
</comment>
<evidence type="ECO:0000256" key="19">
    <source>
        <dbReference type="PROSITE-ProRule" id="PRU01360"/>
    </source>
</evidence>
<keyword evidence="9" id="KW-0864">Zinc transport</keyword>
<keyword evidence="6" id="KW-0533">Nickel</keyword>
<dbReference type="FunFam" id="2.40.170.20:FF:000005">
    <property type="entry name" value="TonB-dependent siderophore receptor"/>
    <property type="match status" value="1"/>
</dbReference>
<keyword evidence="15 23" id="KW-0675">Receptor</keyword>
<evidence type="ECO:0000256" key="3">
    <source>
        <dbReference type="ARBA" id="ARBA00022448"/>
    </source>
</evidence>
<feature type="signal peptide" evidence="21">
    <location>
        <begin position="1"/>
        <end position="41"/>
    </location>
</feature>
<dbReference type="AlphaFoldDB" id="A0A3Q8TU55"/>
<keyword evidence="7 19" id="KW-0812">Transmembrane</keyword>
<dbReference type="Gene3D" id="2.40.170.20">
    <property type="entry name" value="TonB-dependent receptor, beta-barrel domain"/>
    <property type="match status" value="1"/>
</dbReference>
<protein>
    <recommendedName>
        <fullName evidence="18">Metal-pseudopaline receptor CntO</fullName>
    </recommendedName>
</protein>
<evidence type="ECO:0000259" key="22">
    <source>
        <dbReference type="SMART" id="SM00965"/>
    </source>
</evidence>
<dbReference type="CDD" id="cd01347">
    <property type="entry name" value="ligand_gated_channel"/>
    <property type="match status" value="1"/>
</dbReference>
<evidence type="ECO:0000256" key="8">
    <source>
        <dbReference type="ARBA" id="ARBA00022729"/>
    </source>
</evidence>
<evidence type="ECO:0000256" key="2">
    <source>
        <dbReference type="ARBA" id="ARBA00009810"/>
    </source>
</evidence>
<dbReference type="PANTHER" id="PTHR32552">
    <property type="entry name" value="FERRICHROME IRON RECEPTOR-RELATED"/>
    <property type="match status" value="1"/>
</dbReference>
<dbReference type="Pfam" id="PF07715">
    <property type="entry name" value="Plug"/>
    <property type="match status" value="1"/>
</dbReference>
<evidence type="ECO:0000256" key="9">
    <source>
        <dbReference type="ARBA" id="ARBA00022906"/>
    </source>
</evidence>
<keyword evidence="9" id="KW-0862">Zinc</keyword>
<keyword evidence="3 19" id="KW-0813">Transport</keyword>
<dbReference type="NCBIfam" id="TIGR01783">
    <property type="entry name" value="TonB-siderophor"/>
    <property type="match status" value="1"/>
</dbReference>